<dbReference type="GO" id="GO:0005886">
    <property type="term" value="C:plasma membrane"/>
    <property type="evidence" value="ECO:0007669"/>
    <property type="project" value="UniProtKB-SubCell"/>
</dbReference>
<reference evidence="8 9" key="2">
    <citation type="submission" date="2018-12" db="EMBL/GenBank/DDBJ databases">
        <title>Simiduia agarivorans gen. nov., sp. nov., a marine, agarolytic bacterium isolated from shallow coastal water from Keelung, Taiwan.</title>
        <authorList>
            <person name="Shieh W.Y."/>
        </authorList>
    </citation>
    <scope>NUCLEOTIDE SEQUENCE [LARGE SCALE GENOMIC DNA]</scope>
    <source>
        <strain evidence="8 9">GTF-13</strain>
    </source>
</reference>
<evidence type="ECO:0000256" key="2">
    <source>
        <dbReference type="ARBA" id="ARBA00022448"/>
    </source>
</evidence>
<dbReference type="Proteomes" id="UP000280792">
    <property type="component" value="Unassembled WGS sequence"/>
</dbReference>
<evidence type="ECO:0000256" key="7">
    <source>
        <dbReference type="SAM" id="Phobius"/>
    </source>
</evidence>
<organism evidence="8 9">
    <name type="scientific">Aestuariirhabdus litorea</name>
    <dbReference type="NCBI Taxonomy" id="2528527"/>
    <lineage>
        <taxon>Bacteria</taxon>
        <taxon>Pseudomonadati</taxon>
        <taxon>Pseudomonadota</taxon>
        <taxon>Gammaproteobacteria</taxon>
        <taxon>Oceanospirillales</taxon>
        <taxon>Aestuariirhabdaceae</taxon>
        <taxon>Aestuariirhabdus</taxon>
    </lineage>
</organism>
<evidence type="ECO:0000256" key="3">
    <source>
        <dbReference type="ARBA" id="ARBA00022475"/>
    </source>
</evidence>
<comment type="caution">
    <text evidence="8">The sequence shown here is derived from an EMBL/GenBank/DDBJ whole genome shotgun (WGS) entry which is preliminary data.</text>
</comment>
<dbReference type="RefSeq" id="WP_125017316.1">
    <property type="nucleotide sequence ID" value="NZ_QWEZ01000002.1"/>
</dbReference>
<dbReference type="AlphaFoldDB" id="A0A3P3VMS6"/>
<evidence type="ECO:0000256" key="4">
    <source>
        <dbReference type="ARBA" id="ARBA00022692"/>
    </source>
</evidence>
<reference evidence="8 9" key="1">
    <citation type="submission" date="2018-08" db="EMBL/GenBank/DDBJ databases">
        <authorList>
            <person name="Khan S.A."/>
        </authorList>
    </citation>
    <scope>NUCLEOTIDE SEQUENCE [LARGE SCALE GENOMIC DNA]</scope>
    <source>
        <strain evidence="8 9">GTF-13</strain>
    </source>
</reference>
<dbReference type="Gene3D" id="1.10.1760.20">
    <property type="match status" value="1"/>
</dbReference>
<keyword evidence="2" id="KW-0813">Transport</keyword>
<name>A0A3P3VMS6_9GAMM</name>
<evidence type="ECO:0000256" key="6">
    <source>
        <dbReference type="ARBA" id="ARBA00023136"/>
    </source>
</evidence>
<dbReference type="NCBIfam" id="NF004903">
    <property type="entry name" value="PRK06265.1-3"/>
    <property type="match status" value="1"/>
</dbReference>
<keyword evidence="4 7" id="KW-0812">Transmembrane</keyword>
<dbReference type="NCBIfam" id="NF004905">
    <property type="entry name" value="PRK06265.1-5"/>
    <property type="match status" value="1"/>
</dbReference>
<feature type="transmembrane region" description="Helical" evidence="7">
    <location>
        <begin position="98"/>
        <end position="120"/>
    </location>
</feature>
<dbReference type="EMBL" id="QWEZ01000002">
    <property type="protein sequence ID" value="RRJ83029.1"/>
    <property type="molecule type" value="Genomic_DNA"/>
</dbReference>
<feature type="transmembrane region" description="Helical" evidence="7">
    <location>
        <begin position="7"/>
        <end position="28"/>
    </location>
</feature>
<dbReference type="InterPro" id="IPR002751">
    <property type="entry name" value="CbiM/NikMN"/>
</dbReference>
<dbReference type="GO" id="GO:0000041">
    <property type="term" value="P:transition metal ion transport"/>
    <property type="evidence" value="ECO:0007669"/>
    <property type="project" value="InterPro"/>
</dbReference>
<evidence type="ECO:0000313" key="9">
    <source>
        <dbReference type="Proteomes" id="UP000280792"/>
    </source>
</evidence>
<feature type="transmembrane region" description="Helical" evidence="7">
    <location>
        <begin position="132"/>
        <end position="156"/>
    </location>
</feature>
<evidence type="ECO:0000256" key="1">
    <source>
        <dbReference type="ARBA" id="ARBA00004651"/>
    </source>
</evidence>
<evidence type="ECO:0000313" key="8">
    <source>
        <dbReference type="EMBL" id="RRJ83029.1"/>
    </source>
</evidence>
<keyword evidence="3" id="KW-1003">Cell membrane</keyword>
<accession>A0A3P3VMS6</accession>
<keyword evidence="9" id="KW-1185">Reference proteome</keyword>
<protein>
    <submittedName>
        <fullName evidence="8">Cobalt transporter CbiM</fullName>
    </submittedName>
</protein>
<gene>
    <name evidence="8" type="primary">cbiM</name>
    <name evidence="8" type="ORF">D0544_14390</name>
</gene>
<keyword evidence="6 7" id="KW-0472">Membrane</keyword>
<proteinExistence type="predicted"/>
<feature type="transmembrane region" description="Helical" evidence="7">
    <location>
        <begin position="168"/>
        <end position="191"/>
    </location>
</feature>
<feature type="transmembrane region" description="Helical" evidence="7">
    <location>
        <begin position="69"/>
        <end position="92"/>
    </location>
</feature>
<evidence type="ECO:0000256" key="5">
    <source>
        <dbReference type="ARBA" id="ARBA00022989"/>
    </source>
</evidence>
<dbReference type="PANTHER" id="PTHR34229:SF1">
    <property type="entry name" value="METAL TRANSPORT PROTEIN HI_1621-RELATED"/>
    <property type="match status" value="1"/>
</dbReference>
<sequence>MAHIPDGVLSAPVLMGGALISATALAWAVRRLDYDRIPQAAVLAAAFFVSSLLSVPVGPSSVHLLLNGLMGLVLGWSALPTIAIALLLQAVFFGYGGLLVLGNNLINVGAPALLCALLLAPWLRRAQGRQGFLIGALAGASGVLLTGGLLCTSLALSGPDFLPAARVILITYLPLMAIEATITGFAVAFLLRVSPELILPPRPPHD</sequence>
<dbReference type="Pfam" id="PF01891">
    <property type="entry name" value="CbiM"/>
    <property type="match status" value="1"/>
</dbReference>
<keyword evidence="5 7" id="KW-1133">Transmembrane helix</keyword>
<feature type="transmembrane region" description="Helical" evidence="7">
    <location>
        <begin position="40"/>
        <end position="57"/>
    </location>
</feature>
<dbReference type="PANTHER" id="PTHR34229">
    <property type="entry name" value="METAL TRANSPORT PROTEIN HI_1621-RELATED"/>
    <property type="match status" value="1"/>
</dbReference>
<comment type="subcellular location">
    <subcellularLocation>
        <location evidence="1">Cell membrane</location>
        <topology evidence="1">Multi-pass membrane protein</topology>
    </subcellularLocation>
</comment>